<dbReference type="EMBL" id="LAZR01005138">
    <property type="protein sequence ID" value="KKN02541.1"/>
    <property type="molecule type" value="Genomic_DNA"/>
</dbReference>
<dbReference type="AlphaFoldDB" id="A0A0F9PN91"/>
<evidence type="ECO:0000313" key="1">
    <source>
        <dbReference type="EMBL" id="KKN02541.1"/>
    </source>
</evidence>
<reference evidence="1" key="1">
    <citation type="journal article" date="2015" name="Nature">
        <title>Complex archaea that bridge the gap between prokaryotes and eukaryotes.</title>
        <authorList>
            <person name="Spang A."/>
            <person name="Saw J.H."/>
            <person name="Jorgensen S.L."/>
            <person name="Zaremba-Niedzwiedzka K."/>
            <person name="Martijn J."/>
            <person name="Lind A.E."/>
            <person name="van Eijk R."/>
            <person name="Schleper C."/>
            <person name="Guy L."/>
            <person name="Ettema T.J."/>
        </authorList>
    </citation>
    <scope>NUCLEOTIDE SEQUENCE</scope>
</reference>
<gene>
    <name evidence="1" type="ORF">LCGC14_1116710</name>
</gene>
<name>A0A0F9PN91_9ZZZZ</name>
<accession>A0A0F9PN91</accession>
<organism evidence="1">
    <name type="scientific">marine sediment metagenome</name>
    <dbReference type="NCBI Taxonomy" id="412755"/>
    <lineage>
        <taxon>unclassified sequences</taxon>
        <taxon>metagenomes</taxon>
        <taxon>ecological metagenomes</taxon>
    </lineage>
</organism>
<comment type="caution">
    <text evidence="1">The sequence shown here is derived from an EMBL/GenBank/DDBJ whole genome shotgun (WGS) entry which is preliminary data.</text>
</comment>
<sequence>MNDRIGKTFEDVVNAAVEQAQDGSEILKELEPELDWVSLRDLIGERICIIRISRATPGLGDDARWVQYCGLDKQAFRFSTEHSVVIEQLDALKPYLPVWVEPARTMGKNKLEYFHLT</sequence>
<proteinExistence type="predicted"/>
<protein>
    <submittedName>
        <fullName evidence="1">Uncharacterized protein</fullName>
    </submittedName>
</protein>